<dbReference type="Pfam" id="PF04218">
    <property type="entry name" value="CENP-B_N"/>
    <property type="match status" value="1"/>
</dbReference>
<dbReference type="PANTHER" id="PTHR19303:SF52">
    <property type="entry name" value="TIGGER TRANSPOSABLE ELEMENT-DERIVED PROTEIN 6"/>
    <property type="match status" value="1"/>
</dbReference>
<dbReference type="SMART" id="SM00674">
    <property type="entry name" value="CENPB"/>
    <property type="match status" value="1"/>
</dbReference>
<dbReference type="InterPro" id="IPR050863">
    <property type="entry name" value="CenT-Element_Derived"/>
</dbReference>
<feature type="compositionally biased region" description="Basic and acidic residues" evidence="4">
    <location>
        <begin position="354"/>
        <end position="364"/>
    </location>
</feature>
<evidence type="ECO:0000256" key="4">
    <source>
        <dbReference type="SAM" id="MobiDB-lite"/>
    </source>
</evidence>
<dbReference type="Pfam" id="PF03184">
    <property type="entry name" value="DDE_1"/>
    <property type="match status" value="1"/>
</dbReference>
<dbReference type="SUPFAM" id="SSF46689">
    <property type="entry name" value="Homeodomain-like"/>
    <property type="match status" value="2"/>
</dbReference>
<keyword evidence="3" id="KW-0539">Nucleus</keyword>
<evidence type="ECO:0000256" key="1">
    <source>
        <dbReference type="ARBA" id="ARBA00004123"/>
    </source>
</evidence>
<dbReference type="InterPro" id="IPR006600">
    <property type="entry name" value="HTH_CenpB_DNA-bd_dom"/>
</dbReference>
<evidence type="ECO:0000259" key="5">
    <source>
        <dbReference type="PROSITE" id="PS51253"/>
    </source>
</evidence>
<dbReference type="Pfam" id="PF03221">
    <property type="entry name" value="HTH_Tnp_Tc5"/>
    <property type="match status" value="1"/>
</dbReference>
<comment type="caution">
    <text evidence="6">The sequence shown here is derived from an EMBL/GenBank/DDBJ whole genome shotgun (WGS) entry which is preliminary data.</text>
</comment>
<dbReference type="EMBL" id="JAHLQT010012106">
    <property type="protein sequence ID" value="KAG7171500.1"/>
    <property type="molecule type" value="Genomic_DNA"/>
</dbReference>
<dbReference type="AlphaFoldDB" id="A0A8J5N1L4"/>
<sequence>MIVRKDLWTFYNSGLMRKTNILCIFPRLNIAKFKAYKIDPRTVPQSFEIPRGVHQSFEMARGVAQQYDMTRGVTQPFEMSRGNTGYEMPRGPQGYEMTRANQSYEMPRTQPYEMARGGTQPIDMARGGVMEVTHPYDYPKNYQQCPEPQPAGPAKTDAPHHMPDAHQGLEIPMEMPKTAPQPTVKPKSGAQKTSGHPFDFAKGYAQQLEMAKRAAQNAIQAKVQAQKVEKARQEAEQAEKTKREAEEEEKAKQEAEELEKAKTATQPSEILKLYAQQLEMMKNAAKPSEIAKMYSKQLEMAKASASKSEKSRKSGPYCDRSRRGKTSVGKVNGGEERDGVSLATPCEEMDTDDSDNKQSHDSKGDPPPFEMAKYLAQLSKITKGGVPPLDRDDSQSSEGGKSESQHCDTDKGDLTPSSTEAAKTSGLPFPFELMKNLGLPFGMSIPGVGNPRAKRDRQELTIANKAKLIEQVEARGAKKKADIAREWGLRPSTLSTIMKNKDRILTQFKSQRYAAGRRRMRTAAYPDVEEALLTWFRYARAANIPITGPVLQGMGVTLAQELGHPEFSCSVGWLDRFKARHGLSFNPKNNQDTGGGTFNEPADRQPSPLPPVPTEASSDSETSPNSWFPPAMPAVETTPAAPTDNSANAWFPNTLPNINSTSVTETQDQLNKWFPIALGEEPSEDAVAPPPTEDPTSTWFYNTVPSLLRDNKPRDIFSASEAALFYNLLPDRSLAVKGEDGHKWTWVKERLTFMVGVNMDGSEKLPLLVIGQMKDPRAVMDVDTLPLPYEANDSAMMTSSIFESWVRQLDEQYQNLNRNIIILVDSCPAHPHVDDLNSVQLIFLPKDSTSQLQPVEQGVIQNLKTVYRRSVLERLIEYNEKGQEYEITLLEAMGLLEGAWKQIKTELIVKSFKQVGLEPLEDLDDATLGGEDEHALLERARRSGIDIPGDVTFESYLNVDSQVQTTMEQSEDGATDQGLGGEGTEAGSAAGTTLPSEAMHALATLRKFIQEQGGPDHYFDPLIEMESWVAKHIVKPEVSFTSE</sequence>
<dbReference type="GO" id="GO:0005634">
    <property type="term" value="C:nucleus"/>
    <property type="evidence" value="ECO:0007669"/>
    <property type="project" value="UniProtKB-SubCell"/>
</dbReference>
<evidence type="ECO:0000256" key="3">
    <source>
        <dbReference type="ARBA" id="ARBA00023242"/>
    </source>
</evidence>
<dbReference type="Gene3D" id="1.10.10.60">
    <property type="entry name" value="Homeodomain-like"/>
    <property type="match status" value="2"/>
</dbReference>
<feature type="region of interest" description="Disordered" evidence="4">
    <location>
        <begin position="143"/>
        <end position="198"/>
    </location>
</feature>
<gene>
    <name evidence="6" type="primary">TIGD4-L1</name>
    <name evidence="6" type="ORF">Hamer_G018622</name>
</gene>
<accession>A0A8J5N1L4</accession>
<dbReference type="InterPro" id="IPR004875">
    <property type="entry name" value="DDE_SF_endonuclease_dom"/>
</dbReference>
<feature type="region of interest" description="Disordered" evidence="4">
    <location>
        <begin position="297"/>
        <end position="426"/>
    </location>
</feature>
<keyword evidence="7" id="KW-1185">Reference proteome</keyword>
<feature type="region of interest" description="Disordered" evidence="4">
    <location>
        <begin position="965"/>
        <end position="991"/>
    </location>
</feature>
<proteinExistence type="predicted"/>
<dbReference type="PROSITE" id="PS51253">
    <property type="entry name" value="HTH_CENPB"/>
    <property type="match status" value="1"/>
</dbReference>
<evidence type="ECO:0000313" key="7">
    <source>
        <dbReference type="Proteomes" id="UP000747542"/>
    </source>
</evidence>
<feature type="compositionally biased region" description="Polar residues" evidence="4">
    <location>
        <begin position="615"/>
        <end position="626"/>
    </location>
</feature>
<dbReference type="InterPro" id="IPR007889">
    <property type="entry name" value="HTH_Psq"/>
</dbReference>
<reference evidence="6" key="1">
    <citation type="journal article" date="2021" name="Sci. Adv.">
        <title>The American lobster genome reveals insights on longevity, neural, and immune adaptations.</title>
        <authorList>
            <person name="Polinski J.M."/>
            <person name="Zimin A.V."/>
            <person name="Clark K.F."/>
            <person name="Kohn A.B."/>
            <person name="Sadowski N."/>
            <person name="Timp W."/>
            <person name="Ptitsyn A."/>
            <person name="Khanna P."/>
            <person name="Romanova D.Y."/>
            <person name="Williams P."/>
            <person name="Greenwood S.J."/>
            <person name="Moroz L.L."/>
            <person name="Walt D.R."/>
            <person name="Bodnar A.G."/>
        </authorList>
    </citation>
    <scope>NUCLEOTIDE SEQUENCE</scope>
    <source>
        <strain evidence="6">GMGI-L3</strain>
    </source>
</reference>
<dbReference type="PANTHER" id="PTHR19303">
    <property type="entry name" value="TRANSPOSON"/>
    <property type="match status" value="1"/>
</dbReference>
<organism evidence="6 7">
    <name type="scientific">Homarus americanus</name>
    <name type="common">American lobster</name>
    <dbReference type="NCBI Taxonomy" id="6706"/>
    <lineage>
        <taxon>Eukaryota</taxon>
        <taxon>Metazoa</taxon>
        <taxon>Ecdysozoa</taxon>
        <taxon>Arthropoda</taxon>
        <taxon>Crustacea</taxon>
        <taxon>Multicrustacea</taxon>
        <taxon>Malacostraca</taxon>
        <taxon>Eumalacostraca</taxon>
        <taxon>Eucarida</taxon>
        <taxon>Decapoda</taxon>
        <taxon>Pleocyemata</taxon>
        <taxon>Astacidea</taxon>
        <taxon>Nephropoidea</taxon>
        <taxon>Nephropidae</taxon>
        <taxon>Homarus</taxon>
    </lineage>
</organism>
<comment type="subcellular location">
    <subcellularLocation>
        <location evidence="1">Nucleus</location>
    </subcellularLocation>
</comment>
<evidence type="ECO:0000256" key="2">
    <source>
        <dbReference type="ARBA" id="ARBA00023125"/>
    </source>
</evidence>
<dbReference type="GO" id="GO:0003677">
    <property type="term" value="F:DNA binding"/>
    <property type="evidence" value="ECO:0007669"/>
    <property type="project" value="UniProtKB-KW"/>
</dbReference>
<feature type="region of interest" description="Disordered" evidence="4">
    <location>
        <begin position="584"/>
        <end position="643"/>
    </location>
</feature>
<feature type="region of interest" description="Disordered" evidence="4">
    <location>
        <begin position="234"/>
        <end position="264"/>
    </location>
</feature>
<feature type="domain" description="HTH CENPB-type" evidence="5">
    <location>
        <begin position="516"/>
        <end position="587"/>
    </location>
</feature>
<dbReference type="InterPro" id="IPR009057">
    <property type="entry name" value="Homeodomain-like_sf"/>
</dbReference>
<dbReference type="Proteomes" id="UP000747542">
    <property type="component" value="Unassembled WGS sequence"/>
</dbReference>
<evidence type="ECO:0000313" key="6">
    <source>
        <dbReference type="EMBL" id="KAG7171500.1"/>
    </source>
</evidence>
<name>A0A8J5N1L4_HOMAM</name>
<protein>
    <submittedName>
        <fullName evidence="6">Tigger transposable element-derived protein 4-like 1</fullName>
    </submittedName>
</protein>
<feature type="compositionally biased region" description="Basic and acidic residues" evidence="4">
    <location>
        <begin position="234"/>
        <end position="262"/>
    </location>
</feature>
<keyword evidence="2" id="KW-0238">DNA-binding</keyword>
<feature type="compositionally biased region" description="Basic and acidic residues" evidence="4">
    <location>
        <begin position="389"/>
        <end position="413"/>
    </location>
</feature>